<evidence type="ECO:0000256" key="2">
    <source>
        <dbReference type="ARBA" id="ARBA00006574"/>
    </source>
</evidence>
<feature type="transmembrane region" description="Helical" evidence="10">
    <location>
        <begin position="58"/>
        <end position="80"/>
    </location>
</feature>
<dbReference type="OrthoDB" id="1388414at2759"/>
<keyword evidence="3 8" id="KW-0812">Transmembrane</keyword>
<evidence type="ECO:0000256" key="3">
    <source>
        <dbReference type="ARBA" id="ARBA00022692"/>
    </source>
</evidence>
<evidence type="ECO:0000256" key="6">
    <source>
        <dbReference type="ARBA" id="ARBA00023136"/>
    </source>
</evidence>
<dbReference type="PANTHER" id="PTHR31942">
    <property type="entry name" value="MLO-LIKE PROTEIN 1"/>
    <property type="match status" value="1"/>
</dbReference>
<comment type="domain">
    <text evidence="8">The C-terminus contains a calmodulin-binding domain, which binds calmodulin in a calcium-dependent fashion.</text>
</comment>
<evidence type="ECO:0000256" key="5">
    <source>
        <dbReference type="ARBA" id="ARBA00022989"/>
    </source>
</evidence>
<keyword evidence="12" id="KW-1185">Reference proteome</keyword>
<keyword evidence="8" id="KW-0112">Calmodulin-binding</keyword>
<keyword evidence="7 8" id="KW-0568">Pathogenesis-related protein</keyword>
<sequence>MVGDEEQLPDLEITPTWAVAAVVFVLIFISVLIERGMGRITKGKIALMSKQGVNELQILIFVLALFHVLSCVLTFGLGMAKVDCCPLCDQDSHSVESCPGDSIKHVVLHWGGRWEDPRRDIGYTHDLYVDGHKHIINNVDGDQFYFHGLLDFVFSTMSEMNAAFQPGVVLDVMTLYLEQRDEVPLRIVDPIDLNAIPEVLLIDSDGDAPIEEIATQVEPIVEPIVSNIQAQKPKKLVTKPRLKKKKTLLKLVDKEDVEQVQVEVQVPERVQDQEQVYKWKRKKESTTRSEPKAKKTRPSELLEEALDELPPLYFSDDEVIIENTDVGGNTVGEVVEDMGGNTVDGEHRGGIGDMGVNTDNWSELDPDNLNAEEGYYSTHTSQDGDDGPTQENIDRCDLEFRNLAKEYDNIFAEEEDTVHSVPPQPTYGELRVGMEWSGQLCMNAGHTLDNGQ</sequence>
<feature type="region of interest" description="Disordered" evidence="9">
    <location>
        <begin position="279"/>
        <end position="299"/>
    </location>
</feature>
<evidence type="ECO:0000256" key="7">
    <source>
        <dbReference type="ARBA" id="ARBA00023265"/>
    </source>
</evidence>
<comment type="similarity">
    <text evidence="2 8">Belongs to the MLO family.</text>
</comment>
<evidence type="ECO:0000313" key="12">
    <source>
        <dbReference type="Proteomes" id="UP000541444"/>
    </source>
</evidence>
<accession>A0A7J7NUD3</accession>
<evidence type="ECO:0000313" key="11">
    <source>
        <dbReference type="EMBL" id="KAF6170670.1"/>
    </source>
</evidence>
<dbReference type="GO" id="GO:0016020">
    <property type="term" value="C:membrane"/>
    <property type="evidence" value="ECO:0007669"/>
    <property type="project" value="UniProtKB-SubCell"/>
</dbReference>
<evidence type="ECO:0000256" key="9">
    <source>
        <dbReference type="SAM" id="MobiDB-lite"/>
    </source>
</evidence>
<keyword evidence="6 8" id="KW-0472">Membrane</keyword>
<dbReference type="PANTHER" id="PTHR31942:SF72">
    <property type="entry name" value="MLO-LIKE PROTEIN"/>
    <property type="match status" value="1"/>
</dbReference>
<keyword evidence="5 8" id="KW-1133">Transmembrane helix</keyword>
<dbReference type="Proteomes" id="UP000541444">
    <property type="component" value="Unassembled WGS sequence"/>
</dbReference>
<evidence type="ECO:0000256" key="1">
    <source>
        <dbReference type="ARBA" id="ARBA00004141"/>
    </source>
</evidence>
<feature type="transmembrane region" description="Helical" evidence="10">
    <location>
        <begin position="17"/>
        <end position="37"/>
    </location>
</feature>
<gene>
    <name evidence="8" type="primary">MLO</name>
    <name evidence="11" type="ORF">GIB67_015622</name>
</gene>
<comment type="caution">
    <text evidence="11">The sequence shown here is derived from an EMBL/GenBank/DDBJ whole genome shotgun (WGS) entry which is preliminary data.</text>
</comment>
<evidence type="ECO:0000256" key="4">
    <source>
        <dbReference type="ARBA" id="ARBA00022821"/>
    </source>
</evidence>
<protein>
    <recommendedName>
        <fullName evidence="8">MLO-like protein</fullName>
    </recommendedName>
</protein>
<feature type="compositionally biased region" description="Basic and acidic residues" evidence="9">
    <location>
        <begin position="284"/>
        <end position="299"/>
    </location>
</feature>
<evidence type="ECO:0000256" key="10">
    <source>
        <dbReference type="SAM" id="Phobius"/>
    </source>
</evidence>
<dbReference type="Pfam" id="PF03094">
    <property type="entry name" value="Mlo"/>
    <property type="match status" value="2"/>
</dbReference>
<dbReference type="GO" id="GO:0006952">
    <property type="term" value="P:defense response"/>
    <property type="evidence" value="ECO:0007669"/>
    <property type="project" value="UniProtKB-KW"/>
</dbReference>
<proteinExistence type="inferred from homology"/>
<evidence type="ECO:0000256" key="8">
    <source>
        <dbReference type="RuleBase" id="RU280816"/>
    </source>
</evidence>
<dbReference type="InterPro" id="IPR004326">
    <property type="entry name" value="Mlo"/>
</dbReference>
<comment type="function">
    <text evidence="8">May be involved in modulation of pathogen defense and leaf cell death.</text>
</comment>
<dbReference type="EMBL" id="JACGCM010000560">
    <property type="protein sequence ID" value="KAF6170670.1"/>
    <property type="molecule type" value="Genomic_DNA"/>
</dbReference>
<dbReference type="AlphaFoldDB" id="A0A7J7NUD3"/>
<keyword evidence="4 8" id="KW-0611">Plant defense</keyword>
<name>A0A7J7NUD3_9MAGN</name>
<reference evidence="11 12" key="1">
    <citation type="journal article" date="2020" name="IScience">
        <title>Genome Sequencing of the Endangered Kingdonia uniflora (Circaeasteraceae, Ranunculales) Reveals Potential Mechanisms of Evolutionary Specialization.</title>
        <authorList>
            <person name="Sun Y."/>
            <person name="Deng T."/>
            <person name="Zhang A."/>
            <person name="Moore M.J."/>
            <person name="Landis J.B."/>
            <person name="Lin N."/>
            <person name="Zhang H."/>
            <person name="Zhang X."/>
            <person name="Huang J."/>
            <person name="Zhang X."/>
            <person name="Sun H."/>
            <person name="Wang H."/>
        </authorList>
    </citation>
    <scope>NUCLEOTIDE SEQUENCE [LARGE SCALE GENOMIC DNA]</scope>
    <source>
        <strain evidence="11">TB1705</strain>
        <tissue evidence="11">Leaf</tissue>
    </source>
</reference>
<dbReference type="GO" id="GO:0005516">
    <property type="term" value="F:calmodulin binding"/>
    <property type="evidence" value="ECO:0007669"/>
    <property type="project" value="UniProtKB-KW"/>
</dbReference>
<comment type="subcellular location">
    <subcellularLocation>
        <location evidence="1 8">Membrane</location>
        <topology evidence="1 8">Multi-pass membrane protein</topology>
    </subcellularLocation>
</comment>
<organism evidence="11 12">
    <name type="scientific">Kingdonia uniflora</name>
    <dbReference type="NCBI Taxonomy" id="39325"/>
    <lineage>
        <taxon>Eukaryota</taxon>
        <taxon>Viridiplantae</taxon>
        <taxon>Streptophyta</taxon>
        <taxon>Embryophyta</taxon>
        <taxon>Tracheophyta</taxon>
        <taxon>Spermatophyta</taxon>
        <taxon>Magnoliopsida</taxon>
        <taxon>Ranunculales</taxon>
        <taxon>Circaeasteraceae</taxon>
        <taxon>Kingdonia</taxon>
    </lineage>
</organism>